<organism evidence="1 2">
    <name type="scientific">Spongiactinospora gelatinilytica</name>
    <dbReference type="NCBI Taxonomy" id="2666298"/>
    <lineage>
        <taxon>Bacteria</taxon>
        <taxon>Bacillati</taxon>
        <taxon>Actinomycetota</taxon>
        <taxon>Actinomycetes</taxon>
        <taxon>Streptosporangiales</taxon>
        <taxon>Streptosporangiaceae</taxon>
        <taxon>Spongiactinospora</taxon>
    </lineage>
</organism>
<accession>A0A2W2GU94</accession>
<dbReference type="AlphaFoldDB" id="A0A2W2GU94"/>
<protein>
    <submittedName>
        <fullName evidence="1">Uncharacterized protein</fullName>
    </submittedName>
</protein>
<evidence type="ECO:0000313" key="2">
    <source>
        <dbReference type="Proteomes" id="UP000248544"/>
    </source>
</evidence>
<comment type="caution">
    <text evidence="1">The sequence shown here is derived from an EMBL/GenBank/DDBJ whole genome shotgun (WGS) entry which is preliminary data.</text>
</comment>
<reference evidence="1 2" key="1">
    <citation type="submission" date="2018-01" db="EMBL/GenBank/DDBJ databases">
        <title>Draft genome sequence of Sphaerisporangium sp. 7K107.</title>
        <authorList>
            <person name="Sahin N."/>
            <person name="Saygin H."/>
            <person name="Ay H."/>
        </authorList>
    </citation>
    <scope>NUCLEOTIDE SEQUENCE [LARGE SCALE GENOMIC DNA]</scope>
    <source>
        <strain evidence="1 2">7K107</strain>
    </source>
</reference>
<sequence>MELMPQHPPLAPAWPPNRFEVRWELPGGGVESDGYHFADWAREAARRAYGRGMARNVHVVRLGDGVVVFDPGNEVELPVEEW</sequence>
<proteinExistence type="predicted"/>
<keyword evidence="2" id="KW-1185">Reference proteome</keyword>
<name>A0A2W2GU94_9ACTN</name>
<gene>
    <name evidence="1" type="ORF">C1I98_08310</name>
</gene>
<evidence type="ECO:0000313" key="1">
    <source>
        <dbReference type="EMBL" id="PZG51492.1"/>
    </source>
</evidence>
<dbReference type="Proteomes" id="UP000248544">
    <property type="component" value="Unassembled WGS sequence"/>
</dbReference>
<dbReference type="EMBL" id="POUA01000042">
    <property type="protein sequence ID" value="PZG51492.1"/>
    <property type="molecule type" value="Genomic_DNA"/>
</dbReference>